<dbReference type="InterPro" id="IPR009288">
    <property type="entry name" value="AIG2-like_dom"/>
</dbReference>
<evidence type="ECO:0000259" key="1">
    <source>
        <dbReference type="Pfam" id="PF06094"/>
    </source>
</evidence>
<dbReference type="Gene3D" id="3.10.490.10">
    <property type="entry name" value="Gamma-glutamyl cyclotransferase-like"/>
    <property type="match status" value="1"/>
</dbReference>
<dbReference type="CDD" id="cd06661">
    <property type="entry name" value="GGCT_like"/>
    <property type="match status" value="1"/>
</dbReference>
<dbReference type="OrthoDB" id="5567366at2"/>
<dbReference type="InterPro" id="IPR013024">
    <property type="entry name" value="GGCT-like"/>
</dbReference>
<comment type="caution">
    <text evidence="2">The sequence shown here is derived from an EMBL/GenBank/DDBJ whole genome shotgun (WGS) entry which is preliminary data.</text>
</comment>
<dbReference type="AlphaFoldDB" id="A0A3A8AS41"/>
<protein>
    <submittedName>
        <fullName evidence="2">Gamma-glutamylcyclotransferase</fullName>
    </submittedName>
</protein>
<dbReference type="Proteomes" id="UP000281128">
    <property type="component" value="Unassembled WGS sequence"/>
</dbReference>
<keyword evidence="2" id="KW-0808">Transferase</keyword>
<reference evidence="2 3" key="1">
    <citation type="submission" date="2018-09" db="EMBL/GenBank/DDBJ databases">
        <title>Roseovarius spongiae sp. nov., isolated from a marine sponge.</title>
        <authorList>
            <person name="Zhuang L."/>
            <person name="Luo L."/>
        </authorList>
    </citation>
    <scope>NUCLEOTIDE SEQUENCE [LARGE SCALE GENOMIC DNA]</scope>
    <source>
        <strain evidence="2 3">HN-E21</strain>
    </source>
</reference>
<keyword evidence="3" id="KW-1185">Reference proteome</keyword>
<sequence>MALDRNQRRATQDARHDAWFFGYGSLVNRATHAYPDAQPATLSGWRRVWRHTDLRQVAYLTVVPDADCAIDGLIAGVPGGDWKALDIREGAYDRVPADGQVRHALGPDARIAVYTIPEGKHGRPTRAHPVLLSYIDVVVQGYLREFGEAGARRFFETTQGWDVPVLNDRAAPAYPRHCALSPQERAFVDAQLAALPVRIEMA</sequence>
<organism evidence="2 3">
    <name type="scientific">Roseovarius spongiae</name>
    <dbReference type="NCBI Taxonomy" id="2320272"/>
    <lineage>
        <taxon>Bacteria</taxon>
        <taxon>Pseudomonadati</taxon>
        <taxon>Pseudomonadota</taxon>
        <taxon>Alphaproteobacteria</taxon>
        <taxon>Rhodobacterales</taxon>
        <taxon>Roseobacteraceae</taxon>
        <taxon>Roseovarius</taxon>
    </lineage>
</organism>
<dbReference type="Pfam" id="PF06094">
    <property type="entry name" value="GGACT"/>
    <property type="match status" value="1"/>
</dbReference>
<gene>
    <name evidence="2" type="ORF">D6850_12190</name>
</gene>
<evidence type="ECO:0000313" key="3">
    <source>
        <dbReference type="Proteomes" id="UP000281128"/>
    </source>
</evidence>
<dbReference type="InterPro" id="IPR036568">
    <property type="entry name" value="GGCT-like_sf"/>
</dbReference>
<dbReference type="SUPFAM" id="SSF110857">
    <property type="entry name" value="Gamma-glutamyl cyclotransferase-like"/>
    <property type="match status" value="1"/>
</dbReference>
<proteinExistence type="predicted"/>
<accession>A0A3A8AS41</accession>
<feature type="domain" description="Gamma-glutamylcyclotransferase AIG2-like" evidence="1">
    <location>
        <begin position="21"/>
        <end position="118"/>
    </location>
</feature>
<dbReference type="RefSeq" id="WP_121167300.1">
    <property type="nucleotide sequence ID" value="NZ_RAPE01000003.1"/>
</dbReference>
<dbReference type="GO" id="GO:0016740">
    <property type="term" value="F:transferase activity"/>
    <property type="evidence" value="ECO:0007669"/>
    <property type="project" value="UniProtKB-KW"/>
</dbReference>
<dbReference type="EMBL" id="RAPE01000003">
    <property type="protein sequence ID" value="RKF13942.1"/>
    <property type="molecule type" value="Genomic_DNA"/>
</dbReference>
<name>A0A3A8AS41_9RHOB</name>
<evidence type="ECO:0000313" key="2">
    <source>
        <dbReference type="EMBL" id="RKF13942.1"/>
    </source>
</evidence>